<dbReference type="Pfam" id="PF12697">
    <property type="entry name" value="Abhydrolase_6"/>
    <property type="match status" value="1"/>
</dbReference>
<organism evidence="3 4">
    <name type="scientific">Aspergillus mulundensis</name>
    <dbReference type="NCBI Taxonomy" id="1810919"/>
    <lineage>
        <taxon>Eukaryota</taxon>
        <taxon>Fungi</taxon>
        <taxon>Dikarya</taxon>
        <taxon>Ascomycota</taxon>
        <taxon>Pezizomycotina</taxon>
        <taxon>Eurotiomycetes</taxon>
        <taxon>Eurotiomycetidae</taxon>
        <taxon>Eurotiales</taxon>
        <taxon>Aspergillaceae</taxon>
        <taxon>Aspergillus</taxon>
        <taxon>Aspergillus subgen. Nidulantes</taxon>
    </lineage>
</organism>
<evidence type="ECO:0000313" key="4">
    <source>
        <dbReference type="Proteomes" id="UP000256690"/>
    </source>
</evidence>
<dbReference type="GeneID" id="38111804"/>
<comment type="caution">
    <text evidence="3">The sequence shown here is derived from an EMBL/GenBank/DDBJ whole genome shotgun (WGS) entry which is preliminary data.</text>
</comment>
<evidence type="ECO:0000313" key="3">
    <source>
        <dbReference type="EMBL" id="RDW94112.1"/>
    </source>
</evidence>
<dbReference type="STRING" id="1810919.A0A3D8T6A9"/>
<sequence length="279" mass="30308">MASASASASANLPPPPLTPNPNPTIVIIHGAWHNPTHYSSLSNGLRSLSHNVLIPSLPSMNGTRPPTSDLHTDTAQIRRYIESLADAGHRLVILMHSYGGQVGTNALAGLDTRTRGASNLPGGVIRLVYMCAHALSEGMSMFGIAKAAGREKALLDAFIVADDGMVEYREVRERMIGPPGDLSEEMVESYIARLRPWNGKGLYQEIQAAAWRDIPVSYLLTLQDRLMPVAYQNAMVARLRAEGVEVEVFELETGHCPHATTTGKVVEILHAVTNRETKK</sequence>
<proteinExistence type="predicted"/>
<feature type="domain" description="AB hydrolase-1" evidence="2">
    <location>
        <begin position="25"/>
        <end position="260"/>
    </location>
</feature>
<evidence type="ECO:0000259" key="2">
    <source>
        <dbReference type="Pfam" id="PF12697"/>
    </source>
</evidence>
<reference evidence="3 4" key="1">
    <citation type="journal article" date="2018" name="IMA Fungus">
        <title>IMA Genome-F 9: Draft genome sequence of Annulohypoxylon stygium, Aspergillus mulundensis, Berkeleyomyces basicola (syn. Thielaviopsis basicola), Ceratocystis smalleyi, two Cercospora beticola strains, Coleophoma cylindrospora, Fusarium fracticaudum, Phialophora cf. hyalina, and Morchella septimelata.</title>
        <authorList>
            <person name="Wingfield B.D."/>
            <person name="Bills G.F."/>
            <person name="Dong Y."/>
            <person name="Huang W."/>
            <person name="Nel W.J."/>
            <person name="Swalarsk-Parry B.S."/>
            <person name="Vaghefi N."/>
            <person name="Wilken P.M."/>
            <person name="An Z."/>
            <person name="de Beer Z.W."/>
            <person name="De Vos L."/>
            <person name="Chen L."/>
            <person name="Duong T.A."/>
            <person name="Gao Y."/>
            <person name="Hammerbacher A."/>
            <person name="Kikkert J.R."/>
            <person name="Li Y."/>
            <person name="Li H."/>
            <person name="Li K."/>
            <person name="Li Q."/>
            <person name="Liu X."/>
            <person name="Ma X."/>
            <person name="Naidoo K."/>
            <person name="Pethybridge S.J."/>
            <person name="Sun J."/>
            <person name="Steenkamp E.T."/>
            <person name="van der Nest M.A."/>
            <person name="van Wyk S."/>
            <person name="Wingfield M.J."/>
            <person name="Xiong C."/>
            <person name="Yue Q."/>
            <person name="Zhang X."/>
        </authorList>
    </citation>
    <scope>NUCLEOTIDE SEQUENCE [LARGE SCALE GENOMIC DNA]</scope>
    <source>
        <strain evidence="3 4">DSM 5745</strain>
    </source>
</reference>
<dbReference type="PANTHER" id="PTHR37017:SF10">
    <property type="entry name" value="AB HYDROLASE-1 DOMAIN-CONTAINING PROTEIN"/>
    <property type="match status" value="1"/>
</dbReference>
<feature type="compositionally biased region" description="Low complexity" evidence="1">
    <location>
        <begin position="1"/>
        <end position="11"/>
    </location>
</feature>
<feature type="region of interest" description="Disordered" evidence="1">
    <location>
        <begin position="1"/>
        <end position="20"/>
    </location>
</feature>
<dbReference type="InterPro" id="IPR029058">
    <property type="entry name" value="AB_hydrolase_fold"/>
</dbReference>
<dbReference type="InterPro" id="IPR000073">
    <property type="entry name" value="AB_hydrolase_1"/>
</dbReference>
<dbReference type="InterPro" id="IPR052897">
    <property type="entry name" value="Sec-Metab_Biosynth_Hydrolase"/>
</dbReference>
<dbReference type="OrthoDB" id="408373at2759"/>
<evidence type="ECO:0000256" key="1">
    <source>
        <dbReference type="SAM" id="MobiDB-lite"/>
    </source>
</evidence>
<accession>A0A3D8T6A9</accession>
<dbReference type="EMBL" id="PVWQ01000001">
    <property type="protein sequence ID" value="RDW94112.1"/>
    <property type="molecule type" value="Genomic_DNA"/>
</dbReference>
<dbReference type="SUPFAM" id="SSF53474">
    <property type="entry name" value="alpha/beta-Hydrolases"/>
    <property type="match status" value="1"/>
</dbReference>
<dbReference type="Proteomes" id="UP000256690">
    <property type="component" value="Unassembled WGS sequence"/>
</dbReference>
<name>A0A3D8T6A9_9EURO</name>
<dbReference type="AlphaFoldDB" id="A0A3D8T6A9"/>
<dbReference type="RefSeq" id="XP_026609295.1">
    <property type="nucleotide sequence ID" value="XM_026743450.1"/>
</dbReference>
<protein>
    <recommendedName>
        <fullName evidence="2">AB hydrolase-1 domain-containing protein</fullName>
    </recommendedName>
</protein>
<dbReference type="Gene3D" id="3.40.50.1820">
    <property type="entry name" value="alpha/beta hydrolase"/>
    <property type="match status" value="1"/>
</dbReference>
<keyword evidence="4" id="KW-1185">Reference proteome</keyword>
<gene>
    <name evidence="3" type="ORF">DSM5745_01434</name>
</gene>
<dbReference type="PANTHER" id="PTHR37017">
    <property type="entry name" value="AB HYDROLASE-1 DOMAIN-CONTAINING PROTEIN-RELATED"/>
    <property type="match status" value="1"/>
</dbReference>